<feature type="compositionally biased region" description="Low complexity" evidence="1">
    <location>
        <begin position="46"/>
        <end position="58"/>
    </location>
</feature>
<organism evidence="2 3">
    <name type="scientific">Solanum bulbocastanum</name>
    <name type="common">Wild potato</name>
    <dbReference type="NCBI Taxonomy" id="147425"/>
    <lineage>
        <taxon>Eukaryota</taxon>
        <taxon>Viridiplantae</taxon>
        <taxon>Streptophyta</taxon>
        <taxon>Embryophyta</taxon>
        <taxon>Tracheophyta</taxon>
        <taxon>Spermatophyta</taxon>
        <taxon>Magnoliopsida</taxon>
        <taxon>eudicotyledons</taxon>
        <taxon>Gunneridae</taxon>
        <taxon>Pentapetalae</taxon>
        <taxon>asterids</taxon>
        <taxon>lamiids</taxon>
        <taxon>Solanales</taxon>
        <taxon>Solanaceae</taxon>
        <taxon>Solanoideae</taxon>
        <taxon>Solaneae</taxon>
        <taxon>Solanum</taxon>
    </lineage>
</organism>
<evidence type="ECO:0000313" key="2">
    <source>
        <dbReference type="EMBL" id="KAK6774313.1"/>
    </source>
</evidence>
<comment type="caution">
    <text evidence="2">The sequence shown here is derived from an EMBL/GenBank/DDBJ whole genome shotgun (WGS) entry which is preliminary data.</text>
</comment>
<reference evidence="2 3" key="1">
    <citation type="submission" date="2024-02" db="EMBL/GenBank/DDBJ databases">
        <title>de novo genome assembly of Solanum bulbocastanum strain 11H21.</title>
        <authorList>
            <person name="Hosaka A.J."/>
        </authorList>
    </citation>
    <scope>NUCLEOTIDE SEQUENCE [LARGE SCALE GENOMIC DNA]</scope>
    <source>
        <tissue evidence="2">Young leaves</tissue>
    </source>
</reference>
<feature type="compositionally biased region" description="Polar residues" evidence="1">
    <location>
        <begin position="64"/>
        <end position="75"/>
    </location>
</feature>
<sequence length="160" mass="18207">MKFIKLTLLNIKLYLKVSQVSLLSHYSSHRLPLRTPTTGAQPPSPRTGATPPSPTTGATHHRSSSGGRLQQQRRSPTAEEARVSSRRNIVVLYLLRVGTDHLHKKKTRIFGNKVLVNRLEVQSTAIEKRRIRRRSLGIVVHHPQASMAGIERQYLQWRVR</sequence>
<name>A0AAN8Y284_SOLBU</name>
<feature type="region of interest" description="Disordered" evidence="1">
    <location>
        <begin position="31"/>
        <end position="82"/>
    </location>
</feature>
<dbReference type="Proteomes" id="UP001371456">
    <property type="component" value="Unassembled WGS sequence"/>
</dbReference>
<keyword evidence="3" id="KW-1185">Reference proteome</keyword>
<evidence type="ECO:0000313" key="3">
    <source>
        <dbReference type="Proteomes" id="UP001371456"/>
    </source>
</evidence>
<gene>
    <name evidence="2" type="ORF">RDI58_029552</name>
</gene>
<dbReference type="EMBL" id="JBANQN010000012">
    <property type="protein sequence ID" value="KAK6774313.1"/>
    <property type="molecule type" value="Genomic_DNA"/>
</dbReference>
<accession>A0AAN8Y284</accession>
<dbReference type="AlphaFoldDB" id="A0AAN8Y284"/>
<protein>
    <submittedName>
        <fullName evidence="2">Uncharacterized protein</fullName>
    </submittedName>
</protein>
<proteinExistence type="predicted"/>
<evidence type="ECO:0000256" key="1">
    <source>
        <dbReference type="SAM" id="MobiDB-lite"/>
    </source>
</evidence>